<dbReference type="PANTHER" id="PTHR21569:SF1">
    <property type="entry name" value="SMALL RIBOSOMAL SUBUNIT PROTEIN US9M"/>
    <property type="match status" value="1"/>
</dbReference>
<protein>
    <recommendedName>
        <fullName evidence="4 5">Small ribosomal subunit protein uS9</fullName>
    </recommendedName>
</protein>
<dbReference type="PROSITE" id="PS00360">
    <property type="entry name" value="RIBOSOMAL_S9"/>
    <property type="match status" value="1"/>
</dbReference>
<dbReference type="NCBIfam" id="NF001099">
    <property type="entry name" value="PRK00132.1"/>
    <property type="match status" value="1"/>
</dbReference>
<dbReference type="PANTHER" id="PTHR21569">
    <property type="entry name" value="RIBOSOMAL PROTEIN S9"/>
    <property type="match status" value="1"/>
</dbReference>
<gene>
    <name evidence="5" type="primary">rpsI</name>
    <name evidence="7" type="ORF">TH63_01445</name>
</gene>
<dbReference type="InterPro" id="IPR020574">
    <property type="entry name" value="Ribosomal_uS9_CS"/>
</dbReference>
<dbReference type="GO" id="GO:0022627">
    <property type="term" value="C:cytosolic small ribosomal subunit"/>
    <property type="evidence" value="ECO:0007669"/>
    <property type="project" value="TreeGrafter"/>
</dbReference>
<dbReference type="AlphaFoldDB" id="A0A0H4VLH0"/>
<dbReference type="HAMAP" id="MF_00532_B">
    <property type="entry name" value="Ribosomal_uS9_B"/>
    <property type="match status" value="1"/>
</dbReference>
<dbReference type="Gene3D" id="3.30.230.10">
    <property type="match status" value="1"/>
</dbReference>
<dbReference type="RefSeq" id="WP_048919361.1">
    <property type="nucleotide sequence ID" value="NZ_CP010777.1"/>
</dbReference>
<dbReference type="Pfam" id="PF00380">
    <property type="entry name" value="Ribosomal_S9"/>
    <property type="match status" value="1"/>
</dbReference>
<dbReference type="InterPro" id="IPR023035">
    <property type="entry name" value="Ribosomal_uS9_bac/plastid"/>
</dbReference>
<dbReference type="SUPFAM" id="SSF54211">
    <property type="entry name" value="Ribosomal protein S5 domain 2-like"/>
    <property type="match status" value="1"/>
</dbReference>
<dbReference type="GO" id="GO:0003735">
    <property type="term" value="F:structural constituent of ribosome"/>
    <property type="evidence" value="ECO:0007669"/>
    <property type="project" value="InterPro"/>
</dbReference>
<dbReference type="GO" id="GO:0003723">
    <property type="term" value="F:RNA binding"/>
    <property type="evidence" value="ECO:0007669"/>
    <property type="project" value="TreeGrafter"/>
</dbReference>
<dbReference type="KEGG" id="ruf:TH63_01445"/>
<accession>A0A0H4VLH0</accession>
<dbReference type="EMBL" id="CP010777">
    <property type="protein sequence ID" value="AKQ44599.1"/>
    <property type="molecule type" value="Genomic_DNA"/>
</dbReference>
<evidence type="ECO:0000256" key="3">
    <source>
        <dbReference type="ARBA" id="ARBA00023274"/>
    </source>
</evidence>
<keyword evidence="8" id="KW-1185">Reference proteome</keyword>
<evidence type="ECO:0000256" key="4">
    <source>
        <dbReference type="ARBA" id="ARBA00035259"/>
    </source>
</evidence>
<dbReference type="OrthoDB" id="9803965at2"/>
<reference evidence="7 8" key="1">
    <citation type="submission" date="2015-01" db="EMBL/GenBank/DDBJ databases">
        <title>Rufibacter sp./DG31D/ whole genome sequencing.</title>
        <authorList>
            <person name="Kim M.K."/>
            <person name="Srinivasan S."/>
            <person name="Lee J.-J."/>
        </authorList>
    </citation>
    <scope>NUCLEOTIDE SEQUENCE [LARGE SCALE GENOMIC DNA]</scope>
    <source>
        <strain evidence="7 8">DG31D</strain>
    </source>
</reference>
<evidence type="ECO:0000256" key="2">
    <source>
        <dbReference type="ARBA" id="ARBA00022980"/>
    </source>
</evidence>
<name>A0A0H4VLH0_9BACT</name>
<organism evidence="7 8">
    <name type="scientific">Rufibacter radiotolerans</name>
    <dbReference type="NCBI Taxonomy" id="1379910"/>
    <lineage>
        <taxon>Bacteria</taxon>
        <taxon>Pseudomonadati</taxon>
        <taxon>Bacteroidota</taxon>
        <taxon>Cytophagia</taxon>
        <taxon>Cytophagales</taxon>
        <taxon>Hymenobacteraceae</taxon>
        <taxon>Rufibacter</taxon>
    </lineage>
</organism>
<evidence type="ECO:0000313" key="8">
    <source>
        <dbReference type="Proteomes" id="UP000036458"/>
    </source>
</evidence>
<evidence type="ECO:0000256" key="5">
    <source>
        <dbReference type="HAMAP-Rule" id="MF_00532"/>
    </source>
</evidence>
<dbReference type="Proteomes" id="UP000036458">
    <property type="component" value="Chromosome"/>
</dbReference>
<dbReference type="InterPro" id="IPR000754">
    <property type="entry name" value="Ribosomal_uS9"/>
</dbReference>
<proteinExistence type="inferred from homology"/>
<dbReference type="STRING" id="1379910.TH63_01445"/>
<evidence type="ECO:0000256" key="1">
    <source>
        <dbReference type="ARBA" id="ARBA00005251"/>
    </source>
</evidence>
<dbReference type="FunFam" id="3.30.230.10:FF:000001">
    <property type="entry name" value="30S ribosomal protein S9"/>
    <property type="match status" value="1"/>
</dbReference>
<keyword evidence="2 5" id="KW-0689">Ribosomal protein</keyword>
<evidence type="ECO:0000313" key="7">
    <source>
        <dbReference type="EMBL" id="AKQ44599.1"/>
    </source>
</evidence>
<comment type="similarity">
    <text evidence="1 5 6">Belongs to the universal ribosomal protein uS9 family.</text>
</comment>
<dbReference type="InterPro" id="IPR020568">
    <property type="entry name" value="Ribosomal_Su5_D2-typ_SF"/>
</dbReference>
<dbReference type="PATRIC" id="fig|1379910.4.peg.298"/>
<dbReference type="InterPro" id="IPR014721">
    <property type="entry name" value="Ribsml_uS5_D2-typ_fold_subgr"/>
</dbReference>
<keyword evidence="3 5" id="KW-0687">Ribonucleoprotein</keyword>
<dbReference type="GO" id="GO:0006412">
    <property type="term" value="P:translation"/>
    <property type="evidence" value="ECO:0007669"/>
    <property type="project" value="UniProtKB-UniRule"/>
</dbReference>
<evidence type="ECO:0000256" key="6">
    <source>
        <dbReference type="RuleBase" id="RU003815"/>
    </source>
</evidence>
<sequence length="128" mass="14414">MEILNTSGRRKTSVARIYMTSGQGNITINDRDIKEYFPSEVLQTIVQQPLSLIDAVGKYDIKANIKGGGVAGQAEALRLAITKALVEENAETRPALKKEGFLTRDPRMVERKKFGKRKARRSFQFSKR</sequence>